<evidence type="ECO:0000256" key="1">
    <source>
        <dbReference type="SAM" id="MobiDB-lite"/>
    </source>
</evidence>
<evidence type="ECO:0000256" key="2">
    <source>
        <dbReference type="SAM" id="Phobius"/>
    </source>
</evidence>
<organism evidence="3 4">
    <name type="scientific">Chloebia gouldiae</name>
    <name type="common">Gouldian finch</name>
    <name type="synonym">Erythrura gouldiae</name>
    <dbReference type="NCBI Taxonomy" id="44316"/>
    <lineage>
        <taxon>Eukaryota</taxon>
        <taxon>Metazoa</taxon>
        <taxon>Chordata</taxon>
        <taxon>Craniata</taxon>
        <taxon>Vertebrata</taxon>
        <taxon>Euteleostomi</taxon>
        <taxon>Archelosauria</taxon>
        <taxon>Archosauria</taxon>
        <taxon>Dinosauria</taxon>
        <taxon>Saurischia</taxon>
        <taxon>Theropoda</taxon>
        <taxon>Coelurosauria</taxon>
        <taxon>Aves</taxon>
        <taxon>Neognathae</taxon>
        <taxon>Neoaves</taxon>
        <taxon>Telluraves</taxon>
        <taxon>Australaves</taxon>
        <taxon>Passeriformes</taxon>
        <taxon>Passeroidea</taxon>
        <taxon>Passeridae</taxon>
        <taxon>Chloebia</taxon>
    </lineage>
</organism>
<keyword evidence="2" id="KW-0812">Transmembrane</keyword>
<reference evidence="3 4" key="1">
    <citation type="journal article" date="2018" name="Proc. R. Soc. B">
        <title>A non-coding region near Follistatin controls head colour polymorphism in the Gouldian finch.</title>
        <authorList>
            <person name="Toomey M.B."/>
            <person name="Marques C.I."/>
            <person name="Andrade P."/>
            <person name="Araujo P.M."/>
            <person name="Sabatino S."/>
            <person name="Gazda M.A."/>
            <person name="Afonso S."/>
            <person name="Lopes R.J."/>
            <person name="Corbo J.C."/>
            <person name="Carneiro M."/>
        </authorList>
    </citation>
    <scope>NUCLEOTIDE SEQUENCE [LARGE SCALE GENOMIC DNA]</scope>
    <source>
        <strain evidence="3">Red01</strain>
        <tissue evidence="3">Muscle</tissue>
    </source>
</reference>
<comment type="caution">
    <text evidence="3">The sequence shown here is derived from an EMBL/GenBank/DDBJ whole genome shotgun (WGS) entry which is preliminary data.</text>
</comment>
<keyword evidence="2" id="KW-0472">Membrane</keyword>
<feature type="region of interest" description="Disordered" evidence="1">
    <location>
        <begin position="540"/>
        <end position="606"/>
    </location>
</feature>
<sequence>MHSNRRKHVVRSYRLEGKLSPSLSPKAAQKKISTHTTEVKGSGCHTSNQRPPGHKSSWKQPLKGRCSSDDIAFGYRMLRESRVSQEQRVVSGFACNIAMSKPHSLLCTLKNMKVFPLNTWLRIASVFLLPVVPWEQSTQDFLLRLNSLPTKVLFTVTKPKLTPPSSEICPTPLEKAATGDWGGPASTFLPQISSDKTEPNFHYRFLSAFWTDPLFTMRLHVLGNLNMLPGITQDLKQDKNTALVTSAPLYIIYLHDNIQELYLNKLMDRYLAPFIKAVGHFRHAIVHKNITNVSLFNRNNPLLFFPSQTCKRQGFLAAAVSKFGDYDSSHKTGESAPHSLLPLPLNLLLPSVLTCLLLSELQAILVLQLAPVPPSLPPYREQHPDPLPLSNSCYKLKKQNFKIARNVKKRNKTEEKMPNSNAFHLLIKIITVLVHFLLLFHLLLLITSMFIVIFLLVTSGLFIHCNTKTDTNVSGKTLHKHAKLIKHSKLIKLIKHAKLIKLGQLGNSQVLQSTRSNGTNEVFRSALTPQSLESLTTRLTPINEPQIKQKKSKRHKSVLPSPAAQRTQPGPWPEEAVPAPSRTPHPGAGPRTQQVPACLPAHLGAANPETPLLEKDLPIAQGNDDASLLHSQTDY</sequence>
<protein>
    <submittedName>
        <fullName evidence="3">Uncharacterized protein</fullName>
    </submittedName>
</protein>
<dbReference type="EMBL" id="QUSF01000005">
    <property type="protein sequence ID" value="RLW08911.1"/>
    <property type="molecule type" value="Genomic_DNA"/>
</dbReference>
<feature type="region of interest" description="Disordered" evidence="1">
    <location>
        <begin position="1"/>
        <end position="64"/>
    </location>
</feature>
<feature type="compositionally biased region" description="Basic residues" evidence="1">
    <location>
        <begin position="1"/>
        <end position="11"/>
    </location>
</feature>
<feature type="transmembrane region" description="Helical" evidence="2">
    <location>
        <begin position="425"/>
        <end position="458"/>
    </location>
</feature>
<proteinExistence type="predicted"/>
<dbReference type="AlphaFoldDB" id="A0A3L8STY0"/>
<keyword evidence="4" id="KW-1185">Reference proteome</keyword>
<evidence type="ECO:0000313" key="4">
    <source>
        <dbReference type="Proteomes" id="UP000276834"/>
    </source>
</evidence>
<evidence type="ECO:0000313" key="3">
    <source>
        <dbReference type="EMBL" id="RLW08911.1"/>
    </source>
</evidence>
<feature type="compositionally biased region" description="Basic residues" evidence="1">
    <location>
        <begin position="548"/>
        <end position="557"/>
    </location>
</feature>
<name>A0A3L8STY0_CHLGU</name>
<accession>A0A3L8STY0</accession>
<dbReference type="Proteomes" id="UP000276834">
    <property type="component" value="Unassembled WGS sequence"/>
</dbReference>
<gene>
    <name evidence="3" type="ORF">DV515_00002641</name>
</gene>
<keyword evidence="2" id="KW-1133">Transmembrane helix</keyword>